<dbReference type="CDD" id="cd00207">
    <property type="entry name" value="fer2"/>
    <property type="match status" value="1"/>
</dbReference>
<evidence type="ECO:0000256" key="6">
    <source>
        <dbReference type="ARBA" id="ARBA00023002"/>
    </source>
</evidence>
<dbReference type="SUPFAM" id="SSF63380">
    <property type="entry name" value="Riboflavin synthase domain-like"/>
    <property type="match status" value="1"/>
</dbReference>
<dbReference type="Gene3D" id="2.40.30.10">
    <property type="entry name" value="Translation factors"/>
    <property type="match status" value="1"/>
</dbReference>
<dbReference type="Gene3D" id="3.10.20.30">
    <property type="match status" value="1"/>
</dbReference>
<dbReference type="InterPro" id="IPR001433">
    <property type="entry name" value="OxRdtase_FAD/NAD-bd"/>
</dbReference>
<dbReference type="SUPFAM" id="SSF54292">
    <property type="entry name" value="2Fe-2S ferredoxin-like"/>
    <property type="match status" value="1"/>
</dbReference>
<dbReference type="GO" id="GO:0046872">
    <property type="term" value="F:metal ion binding"/>
    <property type="evidence" value="ECO:0007669"/>
    <property type="project" value="UniProtKB-KW"/>
</dbReference>
<evidence type="ECO:0000256" key="5">
    <source>
        <dbReference type="ARBA" id="ARBA00022827"/>
    </source>
</evidence>
<dbReference type="EMBL" id="LT629758">
    <property type="protein sequence ID" value="SDT47653.1"/>
    <property type="molecule type" value="Genomic_DNA"/>
</dbReference>
<keyword evidence="6" id="KW-0560">Oxidoreductase</keyword>
<reference evidence="11 12" key="1">
    <citation type="submission" date="2016-10" db="EMBL/GenBank/DDBJ databases">
        <authorList>
            <person name="de Groot N.N."/>
        </authorList>
    </citation>
    <scope>NUCLEOTIDE SEQUENCE [LARGE SCALE GENOMIC DNA]</scope>
    <source>
        <strain evidence="11 12">DSM 43941</strain>
    </source>
</reference>
<evidence type="ECO:0000313" key="11">
    <source>
        <dbReference type="EMBL" id="SDT47653.1"/>
    </source>
</evidence>
<gene>
    <name evidence="11" type="ORF">SAMN04489716_3989</name>
</gene>
<dbReference type="Pfam" id="PF01243">
    <property type="entry name" value="PNPOx_N"/>
    <property type="match status" value="1"/>
</dbReference>
<dbReference type="PANTHER" id="PTHR47354:SF6">
    <property type="entry name" value="NADH OXIDOREDUCTASE HCR"/>
    <property type="match status" value="1"/>
</dbReference>
<sequence>MSSEDKHLLSTVEQIEATVGSPAAAVMLKQIGALDEGCRMVLARSPIAAFGYRDATGTSTTTFVGGRPGFARMLSPTRIAFAAPPGAQGPVSLFFLLPGVGEVLRINGTAPVNVEPGVDVDVTVNVEEAFVHCAQAVLRSSLWQPPAPAVATPEVTGDGPLGRSGVAAFLAAAPFLALSTWGGTGSDTSPRGDQGAVAWILDDRTLLIADRKGNKRADALHNLMQDDRLSLAALVPGRGGVLHLNGRGVITADPELLATLALRGMPPHAALLVDVEHAEVTESEVVAGSRMWSPGAHVVPGETPDLMVLAGEHLAANAGRGGRLLRALWAIPGIERLLRRVMAKAYRSGLRKEGYAQDGGLREVRVAEIRRETPSAVTLVLTDAAGGSFDFRAGQFFTLVADLDGQPVRRAYSASSAPGSSQLEVTVKRIEGGRFSTHVHQSLRTGDRLAVRGPAGTFHLASTAEIVLVAAGSGVTPMMSMIRTRLAGGVPGRIALLYSSRSEEEIIFAAELGRLTAEHPGRLSVTHVLTGQSGRLTAAEPAHAGGRLDGAGIRHWIVGVAPAADAHYYVCGPEALMDAVQDVLTGLGVDGSRVHSERYAAGVDAGGGSAETQELTVEQNGRSLGTTTVAPGHTLLDAGLAAGLPMPYSCMAGGCGECRVRLIGGTVTRTESDGSVLACVSCPLSAVKLDIGR</sequence>
<accession>A0A1H2ANZ4</accession>
<dbReference type="SUPFAM" id="SSF52343">
    <property type="entry name" value="Ferredoxin reductase-like, C-terminal NADP-linked domain"/>
    <property type="match status" value="1"/>
</dbReference>
<dbReference type="CDD" id="cd06214">
    <property type="entry name" value="PA_degradation_oxidoreductase_like"/>
    <property type="match status" value="1"/>
</dbReference>
<evidence type="ECO:0000259" key="9">
    <source>
        <dbReference type="PROSITE" id="PS51085"/>
    </source>
</evidence>
<dbReference type="PRINTS" id="PR00410">
    <property type="entry name" value="PHEHYDRXLASE"/>
</dbReference>
<feature type="domain" description="2Fe-2S ferredoxin-type" evidence="9">
    <location>
        <begin position="613"/>
        <end position="693"/>
    </location>
</feature>
<evidence type="ECO:0000256" key="2">
    <source>
        <dbReference type="ARBA" id="ARBA00022630"/>
    </source>
</evidence>
<dbReference type="Pfam" id="PF00111">
    <property type="entry name" value="Fer2"/>
    <property type="match status" value="1"/>
</dbReference>
<dbReference type="Gene3D" id="2.30.110.10">
    <property type="entry name" value="Electron Transport, Fmn-binding Protein, Chain A"/>
    <property type="match status" value="1"/>
</dbReference>
<dbReference type="SUPFAM" id="SSF50475">
    <property type="entry name" value="FMN-binding split barrel"/>
    <property type="match status" value="1"/>
</dbReference>
<dbReference type="Pfam" id="PF00970">
    <property type="entry name" value="FAD_binding_6"/>
    <property type="match status" value="1"/>
</dbReference>
<keyword evidence="4" id="KW-0479">Metal-binding</keyword>
<dbReference type="InterPro" id="IPR036010">
    <property type="entry name" value="2Fe-2S_ferredoxin-like_sf"/>
</dbReference>
<evidence type="ECO:0000256" key="3">
    <source>
        <dbReference type="ARBA" id="ARBA00022714"/>
    </source>
</evidence>
<dbReference type="Gene3D" id="3.40.50.80">
    <property type="entry name" value="Nucleotide-binding domain of ferredoxin-NADP reductase (FNR) module"/>
    <property type="match status" value="1"/>
</dbReference>
<dbReference type="GO" id="GO:0051537">
    <property type="term" value="F:2 iron, 2 sulfur cluster binding"/>
    <property type="evidence" value="ECO:0007669"/>
    <property type="project" value="UniProtKB-KW"/>
</dbReference>
<dbReference type="InterPro" id="IPR011576">
    <property type="entry name" value="Pyridox_Oxase_N"/>
</dbReference>
<dbReference type="InterPro" id="IPR050415">
    <property type="entry name" value="MRET"/>
</dbReference>
<dbReference type="PRINTS" id="PR00371">
    <property type="entry name" value="FPNCR"/>
</dbReference>
<evidence type="ECO:0008006" key="13">
    <source>
        <dbReference type="Google" id="ProtNLM"/>
    </source>
</evidence>
<dbReference type="InterPro" id="IPR017938">
    <property type="entry name" value="Riboflavin_synthase-like_b-brl"/>
</dbReference>
<dbReference type="InterPro" id="IPR012675">
    <property type="entry name" value="Beta-grasp_dom_sf"/>
</dbReference>
<dbReference type="InterPro" id="IPR012349">
    <property type="entry name" value="Split_barrel_FMN-bd"/>
</dbReference>
<dbReference type="PANTHER" id="PTHR47354">
    <property type="entry name" value="NADH OXIDOREDUCTASE HCR"/>
    <property type="match status" value="1"/>
</dbReference>
<keyword evidence="12" id="KW-1185">Reference proteome</keyword>
<dbReference type="GO" id="GO:0016491">
    <property type="term" value="F:oxidoreductase activity"/>
    <property type="evidence" value="ECO:0007669"/>
    <property type="project" value="UniProtKB-KW"/>
</dbReference>
<dbReference type="PROSITE" id="PS51384">
    <property type="entry name" value="FAD_FR"/>
    <property type="match status" value="1"/>
</dbReference>
<organism evidence="11 12">
    <name type="scientific">Actinoplanes derwentensis</name>
    <dbReference type="NCBI Taxonomy" id="113562"/>
    <lineage>
        <taxon>Bacteria</taxon>
        <taxon>Bacillati</taxon>
        <taxon>Actinomycetota</taxon>
        <taxon>Actinomycetes</taxon>
        <taxon>Micromonosporales</taxon>
        <taxon>Micromonosporaceae</taxon>
        <taxon>Actinoplanes</taxon>
    </lineage>
</organism>
<dbReference type="RefSeq" id="WP_231954656.1">
    <property type="nucleotide sequence ID" value="NZ_BOMJ01000015.1"/>
</dbReference>
<dbReference type="InterPro" id="IPR008333">
    <property type="entry name" value="Cbr1-like_FAD-bd_dom"/>
</dbReference>
<keyword evidence="7" id="KW-0408">Iron</keyword>
<dbReference type="PROSITE" id="PS51085">
    <property type="entry name" value="2FE2S_FER_2"/>
    <property type="match status" value="1"/>
</dbReference>
<dbReference type="Pfam" id="PF00175">
    <property type="entry name" value="NAD_binding_1"/>
    <property type="match status" value="1"/>
</dbReference>
<dbReference type="InterPro" id="IPR001709">
    <property type="entry name" value="Flavoprot_Pyr_Nucl_cyt_Rdtase"/>
</dbReference>
<comment type="cofactor">
    <cofactor evidence="1">
        <name>FAD</name>
        <dbReference type="ChEBI" id="CHEBI:57692"/>
    </cofactor>
</comment>
<name>A0A1H2ANZ4_9ACTN</name>
<keyword evidence="8" id="KW-0411">Iron-sulfur</keyword>
<evidence type="ECO:0000313" key="12">
    <source>
        <dbReference type="Proteomes" id="UP000198688"/>
    </source>
</evidence>
<evidence type="ECO:0000256" key="1">
    <source>
        <dbReference type="ARBA" id="ARBA00001974"/>
    </source>
</evidence>
<feature type="domain" description="FAD-binding FR-type" evidence="10">
    <location>
        <begin position="359"/>
        <end position="461"/>
    </location>
</feature>
<dbReference type="InterPro" id="IPR017927">
    <property type="entry name" value="FAD-bd_FR_type"/>
</dbReference>
<keyword evidence="2" id="KW-0285">Flavoprotein</keyword>
<protein>
    <recommendedName>
        <fullName evidence="13">Ferredoxin-NADP reductase</fullName>
    </recommendedName>
</protein>
<proteinExistence type="predicted"/>
<evidence type="ECO:0000259" key="10">
    <source>
        <dbReference type="PROSITE" id="PS51384"/>
    </source>
</evidence>
<keyword evidence="3" id="KW-0001">2Fe-2S</keyword>
<keyword evidence="5" id="KW-0274">FAD</keyword>
<evidence type="ECO:0000256" key="4">
    <source>
        <dbReference type="ARBA" id="ARBA00022723"/>
    </source>
</evidence>
<dbReference type="AlphaFoldDB" id="A0A1H2ANZ4"/>
<evidence type="ECO:0000256" key="7">
    <source>
        <dbReference type="ARBA" id="ARBA00023004"/>
    </source>
</evidence>
<dbReference type="STRING" id="113562.SAMN04489716_3989"/>
<dbReference type="Proteomes" id="UP000198688">
    <property type="component" value="Chromosome I"/>
</dbReference>
<dbReference type="InterPro" id="IPR039261">
    <property type="entry name" value="FNR_nucleotide-bd"/>
</dbReference>
<evidence type="ECO:0000256" key="8">
    <source>
        <dbReference type="ARBA" id="ARBA00023014"/>
    </source>
</evidence>
<dbReference type="InterPro" id="IPR001041">
    <property type="entry name" value="2Fe-2S_ferredoxin-type"/>
</dbReference>